<dbReference type="AlphaFoldDB" id="A0A809QXY9"/>
<dbReference type="InterPro" id="IPR058627">
    <property type="entry name" value="MdtA-like_C"/>
</dbReference>
<proteinExistence type="inferred from homology"/>
<dbReference type="Pfam" id="PF25876">
    <property type="entry name" value="HH_MFP_RND"/>
    <property type="match status" value="1"/>
</dbReference>
<dbReference type="Pfam" id="PF25917">
    <property type="entry name" value="BSH_RND"/>
    <property type="match status" value="1"/>
</dbReference>
<dbReference type="KEGG" id="ddz:DSYM_09820"/>
<dbReference type="Pfam" id="PF25967">
    <property type="entry name" value="RND-MFP_C"/>
    <property type="match status" value="1"/>
</dbReference>
<evidence type="ECO:0000259" key="7">
    <source>
        <dbReference type="Pfam" id="PF25944"/>
    </source>
</evidence>
<reference evidence="9" key="1">
    <citation type="journal article" name="DNA Res.">
        <title>The physiological potential of anammox bacteria as revealed by their core genome structure.</title>
        <authorList>
            <person name="Okubo T."/>
            <person name="Toyoda A."/>
            <person name="Fukuhara K."/>
            <person name="Uchiyama I."/>
            <person name="Harigaya Y."/>
            <person name="Kuroiwa M."/>
            <person name="Suzuki T."/>
            <person name="Murakami Y."/>
            <person name="Suwa Y."/>
            <person name="Takami H."/>
        </authorList>
    </citation>
    <scope>NUCLEOTIDE SEQUENCE</scope>
    <source>
        <strain evidence="9">317325-3</strain>
    </source>
</reference>
<organism evidence="9 10">
    <name type="scientific">Candidatus Desulfobacillus denitrificans</name>
    <dbReference type="NCBI Taxonomy" id="2608985"/>
    <lineage>
        <taxon>Bacteria</taxon>
        <taxon>Pseudomonadati</taxon>
        <taxon>Pseudomonadota</taxon>
        <taxon>Betaproteobacteria</taxon>
        <taxon>Candidatus Desulfobacillus</taxon>
    </lineage>
</organism>
<comment type="similarity">
    <text evidence="2">Belongs to the membrane fusion protein (MFP) (TC 8.A.1) family.</text>
</comment>
<dbReference type="NCBIfam" id="TIGR01730">
    <property type="entry name" value="RND_mfp"/>
    <property type="match status" value="1"/>
</dbReference>
<evidence type="ECO:0000313" key="9">
    <source>
        <dbReference type="EMBL" id="BBO20283.1"/>
    </source>
</evidence>
<dbReference type="InterPro" id="IPR058625">
    <property type="entry name" value="MdtA-like_BSH"/>
</dbReference>
<dbReference type="InterPro" id="IPR058624">
    <property type="entry name" value="MdtA-like_HH"/>
</dbReference>
<dbReference type="PANTHER" id="PTHR30158">
    <property type="entry name" value="ACRA/E-RELATED COMPONENT OF DRUG EFFLUX TRANSPORTER"/>
    <property type="match status" value="1"/>
</dbReference>
<feature type="signal peptide" evidence="4">
    <location>
        <begin position="1"/>
        <end position="20"/>
    </location>
</feature>
<feature type="domain" description="Multidrug resistance protein MdtA-like C-terminal permuted SH3" evidence="8">
    <location>
        <begin position="288"/>
        <end position="349"/>
    </location>
</feature>
<dbReference type="InterPro" id="IPR058626">
    <property type="entry name" value="MdtA-like_b-barrel"/>
</dbReference>
<protein>
    <submittedName>
        <fullName evidence="9">Efflux transporter periplasmic adaptor subunit</fullName>
    </submittedName>
</protein>
<accession>A0A809QXY9</accession>
<keyword evidence="3" id="KW-0175">Coiled coil</keyword>
<keyword evidence="4" id="KW-0732">Signal</keyword>
<dbReference type="GO" id="GO:0005886">
    <property type="term" value="C:plasma membrane"/>
    <property type="evidence" value="ECO:0007669"/>
    <property type="project" value="UniProtKB-SubCell"/>
</dbReference>
<dbReference type="SUPFAM" id="SSF111369">
    <property type="entry name" value="HlyD-like secretion proteins"/>
    <property type="match status" value="1"/>
</dbReference>
<comment type="subcellular location">
    <subcellularLocation>
        <location evidence="1">Cell envelope</location>
    </subcellularLocation>
</comment>
<evidence type="ECO:0000259" key="8">
    <source>
        <dbReference type="Pfam" id="PF25967"/>
    </source>
</evidence>
<dbReference type="GO" id="GO:0046677">
    <property type="term" value="P:response to antibiotic"/>
    <property type="evidence" value="ECO:0007669"/>
    <property type="project" value="TreeGrafter"/>
</dbReference>
<sequence length="380" mass="40018">MNNKTALTLLIPLLSLVAACGEDGKQTSAAGGGAPPPEVDVITVTVGSATLTQDLPGRLQAVRSAQVRARVEGVLEKRLYKEGSDIAAGTPLFQIDARTYQAAAAAAEADLAAAKAMFDRYKPLLETRAVSQQEYDGARARYKQAEAALARARLDLENAVPRAPIAGRAGRALVTEGALVGRGEPTHLVTIEQLDPIRVEFSQTYSDVSRLQQAVKSGTQKKPDSAEVALLLEDGSLYPEKGRLQFADMAVEPASGAVVMRAEFPNPRRELLPGTFVRVRFPQAELDQAIRVPQRAVQGGPGGQSVMTVDAEGKVAPQPITTGTMIGGDFIVTGGLKGGERVIVNGLQKARPGSIVKPVPWQADAPILATPAAGPPAEKK</sequence>
<dbReference type="Pfam" id="PF25944">
    <property type="entry name" value="Beta-barrel_RND"/>
    <property type="match status" value="1"/>
</dbReference>
<dbReference type="Proteomes" id="UP000662914">
    <property type="component" value="Chromosome"/>
</dbReference>
<evidence type="ECO:0000313" key="10">
    <source>
        <dbReference type="Proteomes" id="UP000662914"/>
    </source>
</evidence>
<dbReference type="Gene3D" id="1.10.287.470">
    <property type="entry name" value="Helix hairpin bin"/>
    <property type="match status" value="1"/>
</dbReference>
<dbReference type="FunFam" id="2.40.420.20:FF:000001">
    <property type="entry name" value="Efflux RND transporter periplasmic adaptor subunit"/>
    <property type="match status" value="1"/>
</dbReference>
<evidence type="ECO:0000256" key="4">
    <source>
        <dbReference type="SAM" id="SignalP"/>
    </source>
</evidence>
<feature type="domain" description="Multidrug resistance protein MdtA-like alpha-helical hairpin" evidence="5">
    <location>
        <begin position="99"/>
        <end position="157"/>
    </location>
</feature>
<feature type="domain" description="Multidrug resistance protein MdtA-like beta-barrel" evidence="7">
    <location>
        <begin position="196"/>
        <end position="281"/>
    </location>
</feature>
<feature type="coiled-coil region" evidence="3">
    <location>
        <begin position="97"/>
        <end position="155"/>
    </location>
</feature>
<feature type="chain" id="PRO_5035321225" evidence="4">
    <location>
        <begin position="21"/>
        <end position="380"/>
    </location>
</feature>
<dbReference type="InterPro" id="IPR006143">
    <property type="entry name" value="RND_pump_MFP"/>
</dbReference>
<evidence type="ECO:0000256" key="3">
    <source>
        <dbReference type="SAM" id="Coils"/>
    </source>
</evidence>
<dbReference type="Gene3D" id="2.40.50.100">
    <property type="match status" value="1"/>
</dbReference>
<feature type="domain" description="Multidrug resistance protein MdtA-like barrel-sandwich hybrid" evidence="6">
    <location>
        <begin position="63"/>
        <end position="191"/>
    </location>
</feature>
<gene>
    <name evidence="9" type="ORF">DSYM_09820</name>
</gene>
<evidence type="ECO:0000259" key="6">
    <source>
        <dbReference type="Pfam" id="PF25917"/>
    </source>
</evidence>
<dbReference type="EMBL" id="AP021857">
    <property type="protein sequence ID" value="BBO20283.1"/>
    <property type="molecule type" value="Genomic_DNA"/>
</dbReference>
<evidence type="ECO:0000256" key="1">
    <source>
        <dbReference type="ARBA" id="ARBA00004196"/>
    </source>
</evidence>
<dbReference type="PANTHER" id="PTHR30158:SF24">
    <property type="entry name" value="HLYD FAMILY SECRETION PROTEIN"/>
    <property type="match status" value="1"/>
</dbReference>
<dbReference type="PROSITE" id="PS51257">
    <property type="entry name" value="PROKAR_LIPOPROTEIN"/>
    <property type="match status" value="1"/>
</dbReference>
<evidence type="ECO:0000256" key="2">
    <source>
        <dbReference type="ARBA" id="ARBA00009477"/>
    </source>
</evidence>
<evidence type="ECO:0000259" key="5">
    <source>
        <dbReference type="Pfam" id="PF25876"/>
    </source>
</evidence>
<dbReference type="Gene3D" id="2.40.30.170">
    <property type="match status" value="1"/>
</dbReference>
<dbReference type="Gene3D" id="2.40.420.20">
    <property type="match status" value="1"/>
</dbReference>
<dbReference type="GO" id="GO:0022857">
    <property type="term" value="F:transmembrane transporter activity"/>
    <property type="evidence" value="ECO:0007669"/>
    <property type="project" value="InterPro"/>
</dbReference>
<name>A0A809QXY9_9PROT</name>